<evidence type="ECO:0000256" key="2">
    <source>
        <dbReference type="SAM" id="SignalP"/>
    </source>
</evidence>
<evidence type="ECO:0008006" key="5">
    <source>
        <dbReference type="Google" id="ProtNLM"/>
    </source>
</evidence>
<keyword evidence="2" id="KW-0732">Signal</keyword>
<dbReference type="STRING" id="48697.A0A101MRG8"/>
<accession>A0A101MRG8</accession>
<proteinExistence type="predicted"/>
<feature type="region of interest" description="Disordered" evidence="1">
    <location>
        <begin position="162"/>
        <end position="189"/>
    </location>
</feature>
<dbReference type="EMBL" id="LLXE01000029">
    <property type="protein sequence ID" value="KUM65326.1"/>
    <property type="molecule type" value="Genomic_DNA"/>
</dbReference>
<feature type="region of interest" description="Disordered" evidence="1">
    <location>
        <begin position="116"/>
        <end position="149"/>
    </location>
</feature>
<gene>
    <name evidence="3" type="ORF">ACN42_g1741</name>
</gene>
<organism evidence="3 4">
    <name type="scientific">Penicillium freii</name>
    <dbReference type="NCBI Taxonomy" id="48697"/>
    <lineage>
        <taxon>Eukaryota</taxon>
        <taxon>Fungi</taxon>
        <taxon>Dikarya</taxon>
        <taxon>Ascomycota</taxon>
        <taxon>Pezizomycotina</taxon>
        <taxon>Eurotiomycetes</taxon>
        <taxon>Eurotiomycetidae</taxon>
        <taxon>Eurotiales</taxon>
        <taxon>Aspergillaceae</taxon>
        <taxon>Penicillium</taxon>
    </lineage>
</organism>
<comment type="caution">
    <text evidence="3">The sequence shown here is derived from an EMBL/GenBank/DDBJ whole genome shotgun (WGS) entry which is preliminary data.</text>
</comment>
<protein>
    <recommendedName>
        <fullName evidence="5">Siderophore biosynthesis enzyme</fullName>
    </recommendedName>
</protein>
<feature type="compositionally biased region" description="Low complexity" evidence="1">
    <location>
        <begin position="116"/>
        <end position="143"/>
    </location>
</feature>
<dbReference type="OrthoDB" id="3942074at2759"/>
<dbReference type="AlphaFoldDB" id="A0A101MRG8"/>
<evidence type="ECO:0000313" key="3">
    <source>
        <dbReference type="EMBL" id="KUM65326.1"/>
    </source>
</evidence>
<feature type="chain" id="PRO_5007100784" description="Siderophore biosynthesis enzyme" evidence="2">
    <location>
        <begin position="19"/>
        <end position="211"/>
    </location>
</feature>
<keyword evidence="4" id="KW-1185">Reference proteome</keyword>
<evidence type="ECO:0000256" key="1">
    <source>
        <dbReference type="SAM" id="MobiDB-lite"/>
    </source>
</evidence>
<name>A0A101MRG8_PENFR</name>
<evidence type="ECO:0000313" key="4">
    <source>
        <dbReference type="Proteomes" id="UP000055045"/>
    </source>
</evidence>
<feature type="signal peptide" evidence="2">
    <location>
        <begin position="1"/>
        <end position="18"/>
    </location>
</feature>
<sequence>MKPVTLSFLLGLASLATARTDLEGCVSSEVIFDHYYASYLWYVPDSGEICSFLDCGGGRAPPKTTQPGCPQYSGTATLTPDYLEGWGPNGKQAASTSTVASTASSATDIVLTSATQTSEASDSSSASSFSSSSSPSGTQTADSMITDAPSGLTSVASSLKVSSSSTTNTGDATSTSAAAASSSTSNAATTPASNVVGVMAAMAAMVGVMVL</sequence>
<reference evidence="3 4" key="1">
    <citation type="submission" date="2015-10" db="EMBL/GenBank/DDBJ databases">
        <title>Genome sequencing of Penicillium freii.</title>
        <authorList>
            <person name="Nguyen H.D."/>
            <person name="Visagie C.M."/>
            <person name="Seifert K.A."/>
        </authorList>
    </citation>
    <scope>NUCLEOTIDE SEQUENCE [LARGE SCALE GENOMIC DNA]</scope>
    <source>
        <strain evidence="3 4">DAOM 242723</strain>
    </source>
</reference>
<dbReference type="Proteomes" id="UP000055045">
    <property type="component" value="Unassembled WGS sequence"/>
</dbReference>